<dbReference type="EMBL" id="BKAG01000005">
    <property type="protein sequence ID" value="GEP41751.1"/>
    <property type="molecule type" value="Genomic_DNA"/>
</dbReference>
<dbReference type="AlphaFoldDB" id="A0A512M5X4"/>
<protein>
    <submittedName>
        <fullName evidence="1">Uncharacterized protein</fullName>
    </submittedName>
</protein>
<keyword evidence="2" id="KW-1185">Reference proteome</keyword>
<evidence type="ECO:0000313" key="2">
    <source>
        <dbReference type="Proteomes" id="UP000321577"/>
    </source>
</evidence>
<evidence type="ECO:0000313" key="1">
    <source>
        <dbReference type="EMBL" id="GEP41751.1"/>
    </source>
</evidence>
<proteinExistence type="predicted"/>
<name>A0A512M5X4_9BACT</name>
<dbReference type="PROSITE" id="PS51257">
    <property type="entry name" value="PROKAR_LIPOPROTEIN"/>
    <property type="match status" value="1"/>
</dbReference>
<organism evidence="1 2">
    <name type="scientific">Brevifollis gellanilyticus</name>
    <dbReference type="NCBI Taxonomy" id="748831"/>
    <lineage>
        <taxon>Bacteria</taxon>
        <taxon>Pseudomonadati</taxon>
        <taxon>Verrucomicrobiota</taxon>
        <taxon>Verrucomicrobiia</taxon>
        <taxon>Verrucomicrobiales</taxon>
        <taxon>Verrucomicrobiaceae</taxon>
    </lineage>
</organism>
<gene>
    <name evidence="1" type="ORF">BGE01nite_10420</name>
</gene>
<reference evidence="1 2" key="1">
    <citation type="submission" date="2019-07" db="EMBL/GenBank/DDBJ databases">
        <title>Whole genome shotgun sequence of Brevifollis gellanilyticus NBRC 108608.</title>
        <authorList>
            <person name="Hosoyama A."/>
            <person name="Uohara A."/>
            <person name="Ohji S."/>
            <person name="Ichikawa N."/>
        </authorList>
    </citation>
    <scope>NUCLEOTIDE SEQUENCE [LARGE SCALE GENOMIC DNA]</scope>
    <source>
        <strain evidence="1 2">NBRC 108608</strain>
    </source>
</reference>
<sequence>MRTTAQRLVPMKRYLLPAILVVATLFVSSCRSPKGNVNYMQMGKGRPNLVQ</sequence>
<dbReference type="Proteomes" id="UP000321577">
    <property type="component" value="Unassembled WGS sequence"/>
</dbReference>
<comment type="caution">
    <text evidence="1">The sequence shown here is derived from an EMBL/GenBank/DDBJ whole genome shotgun (WGS) entry which is preliminary data.</text>
</comment>
<accession>A0A512M5X4</accession>